<sequence>MPAFHVASYGGRRLPEPGDRLKIIGKHYMGGPLYGLADDDEHFDAVLYSRCTNDPLLVLVMTADEYTRQHALLNPTVED</sequence>
<proteinExistence type="predicted"/>
<protein>
    <recommendedName>
        <fullName evidence="3">DUF5348 domain-containing protein</fullName>
    </recommendedName>
</protein>
<name>A0ABS5TLF1_9ACTN</name>
<dbReference type="Proteomes" id="UP001197247">
    <property type="component" value="Unassembled WGS sequence"/>
</dbReference>
<comment type="caution">
    <text evidence="1">The sequence shown here is derived from an EMBL/GenBank/DDBJ whole genome shotgun (WGS) entry which is preliminary data.</text>
</comment>
<gene>
    <name evidence="1" type="ORF">KIH74_23035</name>
</gene>
<evidence type="ECO:0000313" key="2">
    <source>
        <dbReference type="Proteomes" id="UP001197247"/>
    </source>
</evidence>
<dbReference type="RefSeq" id="WP_214158205.1">
    <property type="nucleotide sequence ID" value="NZ_JAHBAY010000010.1"/>
</dbReference>
<evidence type="ECO:0000313" key="1">
    <source>
        <dbReference type="EMBL" id="MBT0771835.1"/>
    </source>
</evidence>
<evidence type="ECO:0008006" key="3">
    <source>
        <dbReference type="Google" id="ProtNLM"/>
    </source>
</evidence>
<dbReference type="EMBL" id="JAHBAY010000010">
    <property type="protein sequence ID" value="MBT0771835.1"/>
    <property type="molecule type" value="Genomic_DNA"/>
</dbReference>
<accession>A0ABS5TLF1</accession>
<organism evidence="1 2">
    <name type="scientific">Kineosporia corallincola</name>
    <dbReference type="NCBI Taxonomy" id="2835133"/>
    <lineage>
        <taxon>Bacteria</taxon>
        <taxon>Bacillati</taxon>
        <taxon>Actinomycetota</taxon>
        <taxon>Actinomycetes</taxon>
        <taxon>Kineosporiales</taxon>
        <taxon>Kineosporiaceae</taxon>
        <taxon>Kineosporia</taxon>
    </lineage>
</organism>
<reference evidence="1 2" key="1">
    <citation type="submission" date="2021-05" db="EMBL/GenBank/DDBJ databases">
        <title>Kineosporia and Streptomyces sp. nov. two new marine actinobacteria isolated from Coral.</title>
        <authorList>
            <person name="Buangrab K."/>
            <person name="Sutthacheep M."/>
            <person name="Yeemin T."/>
            <person name="Harunari E."/>
            <person name="Igarashi Y."/>
            <person name="Kanchanasin P."/>
            <person name="Tanasupawat S."/>
            <person name="Phongsopitanun W."/>
        </authorList>
    </citation>
    <scope>NUCLEOTIDE SEQUENCE [LARGE SCALE GENOMIC DNA]</scope>
    <source>
        <strain evidence="1 2">J2-2</strain>
    </source>
</reference>
<keyword evidence="2" id="KW-1185">Reference proteome</keyword>